<feature type="chain" id="PRO_5022185086" description="Lipoprotein" evidence="1">
    <location>
        <begin position="25"/>
        <end position="467"/>
    </location>
</feature>
<feature type="domain" description="DUF1214" evidence="2">
    <location>
        <begin position="344"/>
        <end position="452"/>
    </location>
</feature>
<dbReference type="Gene3D" id="2.60.120.600">
    <property type="entry name" value="Domain of unknown function DUF1214, C-terminal domain"/>
    <property type="match status" value="1"/>
</dbReference>
<evidence type="ECO:0000259" key="2">
    <source>
        <dbReference type="Pfam" id="PF06742"/>
    </source>
</evidence>
<dbReference type="PANTHER" id="PTHR36509">
    <property type="entry name" value="BLL3101 PROTEIN"/>
    <property type="match status" value="1"/>
</dbReference>
<feature type="signal peptide" evidence="1">
    <location>
        <begin position="1"/>
        <end position="24"/>
    </location>
</feature>
<dbReference type="PANTHER" id="PTHR36509:SF2">
    <property type="entry name" value="BLL3101 PROTEIN"/>
    <property type="match status" value="1"/>
</dbReference>
<evidence type="ECO:0000313" key="4">
    <source>
        <dbReference type="EMBL" id="QDU71012.1"/>
    </source>
</evidence>
<protein>
    <recommendedName>
        <fullName evidence="6">Lipoprotein</fullName>
    </recommendedName>
</protein>
<dbReference type="RefSeq" id="WP_236254672.1">
    <property type="nucleotide sequence ID" value="NZ_CP036280.1"/>
</dbReference>
<dbReference type="PROSITE" id="PS51257">
    <property type="entry name" value="PROKAR_LIPOPROTEIN"/>
    <property type="match status" value="1"/>
</dbReference>
<dbReference type="Pfam" id="PF06863">
    <property type="entry name" value="DUF1254"/>
    <property type="match status" value="1"/>
</dbReference>
<dbReference type="SUPFAM" id="SSF160935">
    <property type="entry name" value="VPA0735-like"/>
    <property type="match status" value="1"/>
</dbReference>
<dbReference type="InterPro" id="IPR037050">
    <property type="entry name" value="DUF1254_sf"/>
</dbReference>
<accession>A0A518BVK4</accession>
<evidence type="ECO:0000259" key="3">
    <source>
        <dbReference type="Pfam" id="PF06863"/>
    </source>
</evidence>
<dbReference type="KEGG" id="mcad:Pan265_08570"/>
<keyword evidence="5" id="KW-1185">Reference proteome</keyword>
<dbReference type="Gene3D" id="2.60.40.1610">
    <property type="entry name" value="Domain of unknown function DUF1254"/>
    <property type="match status" value="1"/>
</dbReference>
<sequence precursor="true">MKTLRHKIAQSMTLLAVALTLVGAAGCGARSSEEGVMTFTDDQFEDLVRRSWQYVAMYNVNNKGAIQYGGWNVVDVDTQLKDHTLQLIARPNNDSLYITCMLDLRMEPVILDMPAFESKYVSLMVTGYDHYVNIPMSTRQGDFKKPETMLVFSERTEGYEKGEEVEGVDRYFEATGDFLSAVFRVMPHANEPERFERIKEQMQSVRLLTLSELRGEEPEPIGDVDFPAVGKTDLDLFGNNLLEVMQFVFNHTTFDPNNKLDQQLLAAYEPLGVEPGKMYDAKQIAKIDGKRVRKVAERIESDEMAKANRLAASTDLFQPKGDMALDLLLFQSVFGPIGQPAIEAVYPAVTTADGQAMNARHDYVIRMSKDDMPPAKAFWSCTLYDTENGFFIPNDRKKYSVGENGGMKLDEDGGIEIHIAAKRPEGVPEENWLPLNCGDYDIDVILRLYVPDLEKYKNWKPPTAEKL</sequence>
<dbReference type="Pfam" id="PF06742">
    <property type="entry name" value="DUF1214"/>
    <property type="match status" value="1"/>
</dbReference>
<dbReference type="InterPro" id="IPR037049">
    <property type="entry name" value="DUF1214_C_sf"/>
</dbReference>
<organism evidence="4 5">
    <name type="scientific">Mucisphaera calidilacus</name>
    <dbReference type="NCBI Taxonomy" id="2527982"/>
    <lineage>
        <taxon>Bacteria</taxon>
        <taxon>Pseudomonadati</taxon>
        <taxon>Planctomycetota</taxon>
        <taxon>Phycisphaerae</taxon>
        <taxon>Phycisphaerales</taxon>
        <taxon>Phycisphaeraceae</taxon>
        <taxon>Mucisphaera</taxon>
    </lineage>
</organism>
<dbReference type="AlphaFoldDB" id="A0A518BVK4"/>
<name>A0A518BVK4_9BACT</name>
<gene>
    <name evidence="4" type="ORF">Pan265_08570</name>
</gene>
<feature type="domain" description="DUF1254" evidence="3">
    <location>
        <begin position="80"/>
        <end position="201"/>
    </location>
</feature>
<evidence type="ECO:0000313" key="5">
    <source>
        <dbReference type="Proteomes" id="UP000320386"/>
    </source>
</evidence>
<reference evidence="4 5" key="1">
    <citation type="submission" date="2019-02" db="EMBL/GenBank/DDBJ databases">
        <title>Deep-cultivation of Planctomycetes and their phenomic and genomic characterization uncovers novel biology.</title>
        <authorList>
            <person name="Wiegand S."/>
            <person name="Jogler M."/>
            <person name="Boedeker C."/>
            <person name="Pinto D."/>
            <person name="Vollmers J."/>
            <person name="Rivas-Marin E."/>
            <person name="Kohn T."/>
            <person name="Peeters S.H."/>
            <person name="Heuer A."/>
            <person name="Rast P."/>
            <person name="Oberbeckmann S."/>
            <person name="Bunk B."/>
            <person name="Jeske O."/>
            <person name="Meyerdierks A."/>
            <person name="Storesund J.E."/>
            <person name="Kallscheuer N."/>
            <person name="Luecker S."/>
            <person name="Lage O.M."/>
            <person name="Pohl T."/>
            <person name="Merkel B.J."/>
            <person name="Hornburger P."/>
            <person name="Mueller R.-W."/>
            <person name="Bruemmer F."/>
            <person name="Labrenz M."/>
            <person name="Spormann A.M."/>
            <person name="Op den Camp H."/>
            <person name="Overmann J."/>
            <person name="Amann R."/>
            <person name="Jetten M.S.M."/>
            <person name="Mascher T."/>
            <person name="Medema M.H."/>
            <person name="Devos D.P."/>
            <person name="Kaster A.-K."/>
            <person name="Ovreas L."/>
            <person name="Rohde M."/>
            <person name="Galperin M.Y."/>
            <person name="Jogler C."/>
        </authorList>
    </citation>
    <scope>NUCLEOTIDE SEQUENCE [LARGE SCALE GENOMIC DNA]</scope>
    <source>
        <strain evidence="4 5">Pan265</strain>
    </source>
</reference>
<evidence type="ECO:0000256" key="1">
    <source>
        <dbReference type="SAM" id="SignalP"/>
    </source>
</evidence>
<dbReference type="InterPro" id="IPR010679">
    <property type="entry name" value="DUF1254"/>
</dbReference>
<evidence type="ECO:0008006" key="6">
    <source>
        <dbReference type="Google" id="ProtNLM"/>
    </source>
</evidence>
<dbReference type="Proteomes" id="UP000320386">
    <property type="component" value="Chromosome"/>
</dbReference>
<dbReference type="InterPro" id="IPR010621">
    <property type="entry name" value="DUF1214"/>
</dbReference>
<keyword evidence="1" id="KW-0732">Signal</keyword>
<proteinExistence type="predicted"/>
<dbReference type="EMBL" id="CP036280">
    <property type="protein sequence ID" value="QDU71012.1"/>
    <property type="molecule type" value="Genomic_DNA"/>
</dbReference>